<accession>A0ACC0DKF0</accession>
<gene>
    <name evidence="1" type="ORF">F4821DRAFT_222511</name>
</gene>
<sequence>MPPTLPSGVTLGPASANRGRCVIATQAYGPGDTIATFEDPCVAIPESSHLDRTCSHCLKVKPVNSSMNSSATPSSIRACTKCQTARYCSTVCQKANWDLVHGKGECKAMRRARQFTATMRAGSPDYLPTPVRALIQVLVRPEMAAAVAEMEGHREKQREREHKVWFDIQLQARGSLHYVGREDSSENIDEAIGIVCKLMVNSFSMRDTDFDESGFYTNAALAMINHSCVSNAYVDFVGRKAVLHASRAIKEGEEIEISYIEDTNPRAQRQKALTQYHFTCACPRCKDNLDVYQVCQRYPHLEMNSFSLTPDLDKLRNPFPYRPQALSKPFQQMADEIDPSCSEPLVGVDIAVRSKELPRRWKLCAQLRKAEAYAVDPLTRVFSEASVYFLQLGNIQYSLALTAFVLLHCDTFREPEPFASHRLKDMFMVTKALSYTAQAPVPPPSRNGALATRIAKFLSEKKQITIGQTMLRIILHYSVMTHSEQSLLYQHARDLLTEVEDLPGRKDENALIDAFVKNPSGQGEECFFKTVVLEPLQTLAGFALEIMNTEFGK</sequence>
<organism evidence="1 2">
    <name type="scientific">Hypoxylon rubiginosum</name>
    <dbReference type="NCBI Taxonomy" id="110542"/>
    <lineage>
        <taxon>Eukaryota</taxon>
        <taxon>Fungi</taxon>
        <taxon>Dikarya</taxon>
        <taxon>Ascomycota</taxon>
        <taxon>Pezizomycotina</taxon>
        <taxon>Sordariomycetes</taxon>
        <taxon>Xylariomycetidae</taxon>
        <taxon>Xylariales</taxon>
        <taxon>Hypoxylaceae</taxon>
        <taxon>Hypoxylon</taxon>
    </lineage>
</organism>
<dbReference type="Proteomes" id="UP001497680">
    <property type="component" value="Unassembled WGS sequence"/>
</dbReference>
<evidence type="ECO:0000313" key="1">
    <source>
        <dbReference type="EMBL" id="KAI6093247.1"/>
    </source>
</evidence>
<evidence type="ECO:0000313" key="2">
    <source>
        <dbReference type="Proteomes" id="UP001497680"/>
    </source>
</evidence>
<keyword evidence="2" id="KW-1185">Reference proteome</keyword>
<proteinExistence type="predicted"/>
<name>A0ACC0DKF0_9PEZI</name>
<protein>
    <submittedName>
        <fullName evidence="1">Uncharacterized protein</fullName>
    </submittedName>
</protein>
<dbReference type="EMBL" id="MU394281">
    <property type="protein sequence ID" value="KAI6093247.1"/>
    <property type="molecule type" value="Genomic_DNA"/>
</dbReference>
<reference evidence="1 2" key="1">
    <citation type="journal article" date="2022" name="New Phytol.">
        <title>Ecological generalism drives hyperdiversity of secondary metabolite gene clusters in xylarialean endophytes.</title>
        <authorList>
            <person name="Franco M.E.E."/>
            <person name="Wisecaver J.H."/>
            <person name="Arnold A.E."/>
            <person name="Ju Y.M."/>
            <person name="Slot J.C."/>
            <person name="Ahrendt S."/>
            <person name="Moore L.P."/>
            <person name="Eastman K.E."/>
            <person name="Scott K."/>
            <person name="Konkel Z."/>
            <person name="Mondo S.J."/>
            <person name="Kuo A."/>
            <person name="Hayes R.D."/>
            <person name="Haridas S."/>
            <person name="Andreopoulos B."/>
            <person name="Riley R."/>
            <person name="LaButti K."/>
            <person name="Pangilinan J."/>
            <person name="Lipzen A."/>
            <person name="Amirebrahimi M."/>
            <person name="Yan J."/>
            <person name="Adam C."/>
            <person name="Keymanesh K."/>
            <person name="Ng V."/>
            <person name="Louie K."/>
            <person name="Northen T."/>
            <person name="Drula E."/>
            <person name="Henrissat B."/>
            <person name="Hsieh H.M."/>
            <person name="Youens-Clark K."/>
            <person name="Lutzoni F."/>
            <person name="Miadlikowska J."/>
            <person name="Eastwood D.C."/>
            <person name="Hamelin R.C."/>
            <person name="Grigoriev I.V."/>
            <person name="U'Ren J.M."/>
        </authorList>
    </citation>
    <scope>NUCLEOTIDE SEQUENCE [LARGE SCALE GENOMIC DNA]</scope>
    <source>
        <strain evidence="1 2">ER1909</strain>
    </source>
</reference>
<comment type="caution">
    <text evidence="1">The sequence shown here is derived from an EMBL/GenBank/DDBJ whole genome shotgun (WGS) entry which is preliminary data.</text>
</comment>